<feature type="domain" description="UBC core" evidence="3">
    <location>
        <begin position="41"/>
        <end position="157"/>
    </location>
</feature>
<evidence type="ECO:0000313" key="5">
    <source>
        <dbReference type="Proteomes" id="UP000187203"/>
    </source>
</evidence>
<comment type="caution">
    <text evidence="4">The sequence shown here is derived from an EMBL/GenBank/DDBJ whole genome shotgun (WGS) entry which is preliminary data.</text>
</comment>
<dbReference type="AlphaFoldDB" id="A0A1R3H3G9"/>
<evidence type="ECO:0000259" key="3">
    <source>
        <dbReference type="PROSITE" id="PS50127"/>
    </source>
</evidence>
<reference evidence="5" key="1">
    <citation type="submission" date="2013-09" db="EMBL/GenBank/DDBJ databases">
        <title>Corchorus olitorius genome sequencing.</title>
        <authorList>
            <person name="Alam M."/>
            <person name="Haque M.S."/>
            <person name="Islam M.S."/>
            <person name="Emdad E.M."/>
            <person name="Islam M.M."/>
            <person name="Ahmed B."/>
            <person name="Halim A."/>
            <person name="Hossen Q.M.M."/>
            <person name="Hossain M.Z."/>
            <person name="Ahmed R."/>
            <person name="Khan M.M."/>
            <person name="Islam R."/>
            <person name="Rashid M.M."/>
            <person name="Khan S.A."/>
            <person name="Rahman M.S."/>
            <person name="Alam M."/>
            <person name="Yahiya A.S."/>
            <person name="Khan M.S."/>
            <person name="Azam M.S."/>
            <person name="Haque T."/>
            <person name="Lashkar M.Z.H."/>
            <person name="Akhand A.I."/>
            <person name="Morshed G."/>
            <person name="Roy S."/>
            <person name="Uddin K.S."/>
            <person name="Rabeya T."/>
            <person name="Hossain A.S."/>
            <person name="Chowdhury A."/>
            <person name="Snigdha A.R."/>
            <person name="Mortoza M.S."/>
            <person name="Matin S.A."/>
            <person name="Hoque S.M.E."/>
            <person name="Islam M.K."/>
            <person name="Roy D.K."/>
            <person name="Haider R."/>
            <person name="Moosa M.M."/>
            <person name="Elias S.M."/>
            <person name="Hasan A.M."/>
            <person name="Jahan S."/>
            <person name="Shafiuddin M."/>
            <person name="Mahmood N."/>
            <person name="Shommy N.S."/>
        </authorList>
    </citation>
    <scope>NUCLEOTIDE SEQUENCE [LARGE SCALE GENOMIC DNA]</scope>
    <source>
        <strain evidence="5">cv. O-4</strain>
    </source>
</reference>
<dbReference type="SMART" id="SM00212">
    <property type="entry name" value="UBCc"/>
    <property type="match status" value="1"/>
</dbReference>
<dbReference type="GO" id="GO:0061631">
    <property type="term" value="F:ubiquitin conjugating enzyme activity"/>
    <property type="evidence" value="ECO:0007669"/>
    <property type="project" value="TreeGrafter"/>
</dbReference>
<dbReference type="STRING" id="93759.A0A1R3H3G9"/>
<dbReference type="SUPFAM" id="SSF54495">
    <property type="entry name" value="UBC-like"/>
    <property type="match status" value="1"/>
</dbReference>
<evidence type="ECO:0000313" key="4">
    <source>
        <dbReference type="EMBL" id="OMO64786.1"/>
    </source>
</evidence>
<accession>A0A1R3H3G9</accession>
<dbReference type="Pfam" id="PF00179">
    <property type="entry name" value="UQ_con"/>
    <property type="match status" value="1"/>
</dbReference>
<proteinExistence type="predicted"/>
<dbReference type="OrthoDB" id="47801at2759"/>
<gene>
    <name evidence="4" type="ORF">COLO4_31824</name>
</gene>
<dbReference type="PROSITE" id="PS50127">
    <property type="entry name" value="UBC_2"/>
    <property type="match status" value="1"/>
</dbReference>
<sequence length="157" mass="18382">MEGTSTEQRPVYKFEQYDSVSGTKDFNYHKFGKTAKVTNKEAIKSIMKEWKILRKHLPESIFVRVYEERVDLMRAVIIGAQGTPYHNGLFFFDISFPNDYPNTPPSVHYHSYGLRLNPNLYWNGYVCLSLLNTWNYCEETEKWNPAESTILQVLVSI</sequence>
<dbReference type="InterPro" id="IPR016135">
    <property type="entry name" value="UBQ-conjugating_enzyme/RWD"/>
</dbReference>
<dbReference type="Proteomes" id="UP000187203">
    <property type="component" value="Unassembled WGS sequence"/>
</dbReference>
<evidence type="ECO:0000256" key="2">
    <source>
        <dbReference type="ARBA" id="ARBA00022786"/>
    </source>
</evidence>
<protein>
    <submittedName>
        <fullName evidence="4">Ubiquitin-conjugating enzyme, E2</fullName>
    </submittedName>
</protein>
<keyword evidence="5" id="KW-1185">Reference proteome</keyword>
<name>A0A1R3H3G9_9ROSI</name>
<organism evidence="4 5">
    <name type="scientific">Corchorus olitorius</name>
    <dbReference type="NCBI Taxonomy" id="93759"/>
    <lineage>
        <taxon>Eukaryota</taxon>
        <taxon>Viridiplantae</taxon>
        <taxon>Streptophyta</taxon>
        <taxon>Embryophyta</taxon>
        <taxon>Tracheophyta</taxon>
        <taxon>Spermatophyta</taxon>
        <taxon>Magnoliopsida</taxon>
        <taxon>eudicotyledons</taxon>
        <taxon>Gunneridae</taxon>
        <taxon>Pentapetalae</taxon>
        <taxon>rosids</taxon>
        <taxon>malvids</taxon>
        <taxon>Malvales</taxon>
        <taxon>Malvaceae</taxon>
        <taxon>Grewioideae</taxon>
        <taxon>Apeibeae</taxon>
        <taxon>Corchorus</taxon>
    </lineage>
</organism>
<dbReference type="EMBL" id="AWUE01020876">
    <property type="protein sequence ID" value="OMO64786.1"/>
    <property type="molecule type" value="Genomic_DNA"/>
</dbReference>
<dbReference type="PANTHER" id="PTHR46116:SF19">
    <property type="entry name" value="UBIQUITIN-CONJUGATING ENZYME FAMILY PROTEIN"/>
    <property type="match status" value="1"/>
</dbReference>
<keyword evidence="1" id="KW-0808">Transferase</keyword>
<keyword evidence="2" id="KW-0833">Ubl conjugation pathway</keyword>
<dbReference type="Gene3D" id="3.10.110.10">
    <property type="entry name" value="Ubiquitin Conjugating Enzyme"/>
    <property type="match status" value="1"/>
</dbReference>
<dbReference type="InterPro" id="IPR000608">
    <property type="entry name" value="UBC"/>
</dbReference>
<dbReference type="PANTHER" id="PTHR46116">
    <property type="entry name" value="(E3-INDEPENDENT) E2 UBIQUITIN-CONJUGATING ENZYME"/>
    <property type="match status" value="1"/>
</dbReference>
<evidence type="ECO:0000256" key="1">
    <source>
        <dbReference type="ARBA" id="ARBA00022679"/>
    </source>
</evidence>